<feature type="compositionally biased region" description="Polar residues" evidence="1">
    <location>
        <begin position="337"/>
        <end position="350"/>
    </location>
</feature>
<dbReference type="PANTHER" id="PTHR14523:SF1">
    <property type="entry name" value="HOMOLOGOUS RECOMBINATION OB-FOLD PROTEIN"/>
    <property type="match status" value="1"/>
</dbReference>
<dbReference type="GO" id="GO:0000725">
    <property type="term" value="P:recombinational repair"/>
    <property type="evidence" value="ECO:0007669"/>
    <property type="project" value="InterPro"/>
</dbReference>
<accession>A0A1S2YDK9</accession>
<dbReference type="KEGG" id="cam:101495798"/>
<dbReference type="eggNOG" id="ENOG502RXQD">
    <property type="taxonomic scope" value="Eukaryota"/>
</dbReference>
<protein>
    <submittedName>
        <fullName evidence="4">Uncharacterized protein LOC101495798</fullName>
    </submittedName>
</protein>
<reference evidence="4" key="2">
    <citation type="submission" date="2025-08" db="UniProtKB">
        <authorList>
            <consortium name="RefSeq"/>
        </authorList>
    </citation>
    <scope>IDENTIFICATION</scope>
    <source>
        <tissue evidence="4">Etiolated seedlings</tissue>
    </source>
</reference>
<keyword evidence="3" id="KW-1185">Reference proteome</keyword>
<dbReference type="Proteomes" id="UP000087171">
    <property type="component" value="Chromosome Ca6"/>
</dbReference>
<name>A0A1S2YDK9_CICAR</name>
<organism evidence="3 4">
    <name type="scientific">Cicer arietinum</name>
    <name type="common">Chickpea</name>
    <name type="synonym">Garbanzo</name>
    <dbReference type="NCBI Taxonomy" id="3827"/>
    <lineage>
        <taxon>Eukaryota</taxon>
        <taxon>Viridiplantae</taxon>
        <taxon>Streptophyta</taxon>
        <taxon>Embryophyta</taxon>
        <taxon>Tracheophyta</taxon>
        <taxon>Spermatophyta</taxon>
        <taxon>Magnoliopsida</taxon>
        <taxon>eudicotyledons</taxon>
        <taxon>Gunneridae</taxon>
        <taxon>Pentapetalae</taxon>
        <taxon>rosids</taxon>
        <taxon>fabids</taxon>
        <taxon>Fabales</taxon>
        <taxon>Fabaceae</taxon>
        <taxon>Papilionoideae</taxon>
        <taxon>50 kb inversion clade</taxon>
        <taxon>NPAAA clade</taxon>
        <taxon>Hologalegina</taxon>
        <taxon>IRL clade</taxon>
        <taxon>Cicereae</taxon>
        <taxon>Cicer</taxon>
    </lineage>
</organism>
<gene>
    <name evidence="4" type="primary">LOC101495798</name>
</gene>
<sequence length="385" mass="42318">MELEPWEALDIDDSDLSNFLRPCNNNTPTTSVSPLIPGPAGAVQSAMMQRRTLPASNLLPTQEFLCRALQNGHDTDRDFTANPWLSALQFLRSSQVDVESATPLSSIKKHLNGEGRVDRVVAVIKSCTPNGFGDMTITLKDPTGSVGATVYHRVFTEGNFGKDITVGSVLLLQKVAVFSPNGFTCYLNITLSNIIKVFSKDSGPPSEQISVKLTTPASRAETHEKPWMPLNSAFPLSHERTQGILNNIVVDLRIRELADSSKQRDEVLVSSSCHSNNGDERNQRTVSNKENLSLRQDDAGHFEVTCDAELDIEMEDQQNHPGLGEEDNLVGIAQANSSSTNSAHISVSQETGRKNHLETQKEIVNTKSSIPHWTEEQLDELLAFD</sequence>
<dbReference type="GeneID" id="101495798"/>
<reference evidence="3" key="1">
    <citation type="journal article" date="2013" name="Nat. Biotechnol.">
        <title>Draft genome sequence of chickpea (Cicer arietinum) provides a resource for trait improvement.</title>
        <authorList>
            <person name="Varshney R.K."/>
            <person name="Song C."/>
            <person name="Saxena R.K."/>
            <person name="Azam S."/>
            <person name="Yu S."/>
            <person name="Sharpe A.G."/>
            <person name="Cannon S."/>
            <person name="Baek J."/>
            <person name="Rosen B.D."/>
            <person name="Tar'an B."/>
            <person name="Millan T."/>
            <person name="Zhang X."/>
            <person name="Ramsay L.D."/>
            <person name="Iwata A."/>
            <person name="Wang Y."/>
            <person name="Nelson W."/>
            <person name="Farmer A.D."/>
            <person name="Gaur P.M."/>
            <person name="Soderlund C."/>
            <person name="Penmetsa R.V."/>
            <person name="Xu C."/>
            <person name="Bharti A.K."/>
            <person name="He W."/>
            <person name="Winter P."/>
            <person name="Zhao S."/>
            <person name="Hane J.K."/>
            <person name="Carrasquilla-Garcia N."/>
            <person name="Condie J.A."/>
            <person name="Upadhyaya H.D."/>
            <person name="Luo M.C."/>
            <person name="Thudi M."/>
            <person name="Gowda C.L."/>
            <person name="Singh N.P."/>
            <person name="Lichtenzveig J."/>
            <person name="Gali K.K."/>
            <person name="Rubio J."/>
            <person name="Nadarajan N."/>
            <person name="Dolezel J."/>
            <person name="Bansal K.C."/>
            <person name="Xu X."/>
            <person name="Edwards D."/>
            <person name="Zhang G."/>
            <person name="Kahl G."/>
            <person name="Gil J."/>
            <person name="Singh K.B."/>
            <person name="Datta S.K."/>
            <person name="Jackson S.A."/>
            <person name="Wang J."/>
            <person name="Cook D.R."/>
        </authorList>
    </citation>
    <scope>NUCLEOTIDE SEQUENCE [LARGE SCALE GENOMIC DNA]</scope>
    <source>
        <strain evidence="3">cv. CDC Frontier</strain>
    </source>
</reference>
<dbReference type="OrthoDB" id="1373498at2759"/>
<dbReference type="InterPro" id="IPR028045">
    <property type="entry name" value="HROB"/>
</dbReference>
<feature type="domain" description="Homologous recombination OB-fold protein OB-fold" evidence="2">
    <location>
        <begin position="116"/>
        <end position="201"/>
    </location>
</feature>
<dbReference type="PaxDb" id="3827-XP_004503271.1"/>
<feature type="region of interest" description="Disordered" evidence="1">
    <location>
        <begin position="337"/>
        <end position="356"/>
    </location>
</feature>
<dbReference type="PANTHER" id="PTHR14523">
    <property type="entry name" value="UNCHARACTERIZED PROTEIN C17ORF53 HOMOLOG"/>
    <property type="match status" value="1"/>
</dbReference>
<dbReference type="AlphaFoldDB" id="A0A1S2YDK9"/>
<dbReference type="InterPro" id="IPR058570">
    <property type="entry name" value="HROB_OB"/>
</dbReference>
<dbReference type="Pfam" id="PF15072">
    <property type="entry name" value="HROB"/>
    <property type="match status" value="1"/>
</dbReference>
<evidence type="ECO:0000313" key="3">
    <source>
        <dbReference type="Proteomes" id="UP000087171"/>
    </source>
</evidence>
<evidence type="ECO:0000313" key="4">
    <source>
        <dbReference type="RefSeq" id="XP_004503271.1"/>
    </source>
</evidence>
<dbReference type="STRING" id="3827.A0A1S2YDK9"/>
<dbReference type="RefSeq" id="XP_004503271.1">
    <property type="nucleotide sequence ID" value="XM_004503214.3"/>
</dbReference>
<feature type="region of interest" description="Disordered" evidence="1">
    <location>
        <begin position="268"/>
        <end position="291"/>
    </location>
</feature>
<proteinExistence type="predicted"/>
<evidence type="ECO:0000259" key="2">
    <source>
        <dbReference type="Pfam" id="PF15072"/>
    </source>
</evidence>
<evidence type="ECO:0000256" key="1">
    <source>
        <dbReference type="SAM" id="MobiDB-lite"/>
    </source>
</evidence>